<organism evidence="1 2">
    <name type="scientific">Gossypium stocksii</name>
    <dbReference type="NCBI Taxonomy" id="47602"/>
    <lineage>
        <taxon>Eukaryota</taxon>
        <taxon>Viridiplantae</taxon>
        <taxon>Streptophyta</taxon>
        <taxon>Embryophyta</taxon>
        <taxon>Tracheophyta</taxon>
        <taxon>Spermatophyta</taxon>
        <taxon>Magnoliopsida</taxon>
        <taxon>eudicotyledons</taxon>
        <taxon>Gunneridae</taxon>
        <taxon>Pentapetalae</taxon>
        <taxon>rosids</taxon>
        <taxon>malvids</taxon>
        <taxon>Malvales</taxon>
        <taxon>Malvaceae</taxon>
        <taxon>Malvoideae</taxon>
        <taxon>Gossypium</taxon>
    </lineage>
</organism>
<name>A0A9D3UVX0_9ROSI</name>
<keyword evidence="2" id="KW-1185">Reference proteome</keyword>
<dbReference type="InterPro" id="IPR039262">
    <property type="entry name" value="DTWD2/TAPT"/>
</dbReference>
<dbReference type="PANTHER" id="PTHR21392">
    <property type="entry name" value="TRNA-URIDINE AMINOCARBOXYPROPYLTRANSFERASE 2"/>
    <property type="match status" value="1"/>
</dbReference>
<proteinExistence type="predicted"/>
<dbReference type="AlphaFoldDB" id="A0A9D3UVX0"/>
<sequence length="82" mass="9282">MELENEEIEIKVPQGLVLLFPSQNAIGVDELKSMHFEVKNLIVLDGLGENVDGLENLLDVFESMVGDQRRLKDERLSKITND</sequence>
<dbReference type="EMBL" id="JAIQCV010000009">
    <property type="protein sequence ID" value="KAH1063283.1"/>
    <property type="molecule type" value="Genomic_DNA"/>
</dbReference>
<comment type="caution">
    <text evidence="1">The sequence shown here is derived from an EMBL/GenBank/DDBJ whole genome shotgun (WGS) entry which is preliminary data.</text>
</comment>
<dbReference type="OrthoDB" id="408541at2759"/>
<dbReference type="PANTHER" id="PTHR21392:SF0">
    <property type="entry name" value="TRNA-URIDINE AMINOCARBOXYPROPYLTRANSFERASE 2"/>
    <property type="match status" value="1"/>
</dbReference>
<protein>
    <submittedName>
        <fullName evidence="1">Uncharacterized protein</fullName>
    </submittedName>
</protein>
<accession>A0A9D3UVX0</accession>
<gene>
    <name evidence="1" type="ORF">J1N35_028270</name>
</gene>
<dbReference type="Proteomes" id="UP000828251">
    <property type="component" value="Unassembled WGS sequence"/>
</dbReference>
<reference evidence="1 2" key="1">
    <citation type="journal article" date="2021" name="Plant Biotechnol. J.">
        <title>Multi-omics assisted identification of the key and species-specific regulatory components of drought-tolerant mechanisms in Gossypium stocksii.</title>
        <authorList>
            <person name="Yu D."/>
            <person name="Ke L."/>
            <person name="Zhang D."/>
            <person name="Wu Y."/>
            <person name="Sun Y."/>
            <person name="Mei J."/>
            <person name="Sun J."/>
            <person name="Sun Y."/>
        </authorList>
    </citation>
    <scope>NUCLEOTIDE SEQUENCE [LARGE SCALE GENOMIC DNA]</scope>
    <source>
        <strain evidence="2">cv. E1</strain>
        <tissue evidence="1">Leaf</tissue>
    </source>
</reference>
<evidence type="ECO:0000313" key="2">
    <source>
        <dbReference type="Proteomes" id="UP000828251"/>
    </source>
</evidence>
<evidence type="ECO:0000313" key="1">
    <source>
        <dbReference type="EMBL" id="KAH1063283.1"/>
    </source>
</evidence>